<comment type="caution">
    <text evidence="2">The sequence shown here is derived from an EMBL/GenBank/DDBJ whole genome shotgun (WGS) entry which is preliminary data.</text>
</comment>
<gene>
    <name evidence="2" type="ORF">ASJ80_10675</name>
</gene>
<evidence type="ECO:0000313" key="3">
    <source>
        <dbReference type="Proteomes" id="UP000217784"/>
    </source>
</evidence>
<dbReference type="RefSeq" id="WP_069582176.1">
    <property type="nucleotide sequence ID" value="NZ_LMVM01000012.1"/>
</dbReference>
<keyword evidence="1" id="KW-0812">Transmembrane</keyword>
<dbReference type="Proteomes" id="UP000217784">
    <property type="component" value="Unassembled WGS sequence"/>
</dbReference>
<name>A0A2A2H5Q9_METBR</name>
<sequence>MRFHPVISIAFGVITTFVFSAIVWFLFFYGVPNFGSVSSWFIPFFTFGLLLGGFIATNFAKEMKIRYGVI</sequence>
<dbReference type="AlphaFoldDB" id="A0A2A2H5Q9"/>
<reference evidence="2 3" key="1">
    <citation type="journal article" date="2017" name="BMC Genomics">
        <title>Genomic analysis of methanogenic archaea reveals a shift towards energy conservation.</title>
        <authorList>
            <person name="Gilmore S.P."/>
            <person name="Henske J.K."/>
            <person name="Sexton J.A."/>
            <person name="Solomon K.V."/>
            <person name="Seppala S."/>
            <person name="Yoo J.I."/>
            <person name="Huyett L.M."/>
            <person name="Pressman A."/>
            <person name="Cogan J.Z."/>
            <person name="Kivenson V."/>
            <person name="Peng X."/>
            <person name="Tan Y."/>
            <person name="Valentine D.L."/>
            <person name="O'Malley M.A."/>
        </authorList>
    </citation>
    <scope>NUCLEOTIDE SEQUENCE [LARGE SCALE GENOMIC DNA]</scope>
    <source>
        <strain evidence="2 3">M.o.H.</strain>
    </source>
</reference>
<accession>A0A2A2H5Q9</accession>
<feature type="transmembrane region" description="Helical" evidence="1">
    <location>
        <begin position="7"/>
        <end position="28"/>
    </location>
</feature>
<proteinExistence type="predicted"/>
<feature type="transmembrane region" description="Helical" evidence="1">
    <location>
        <begin position="40"/>
        <end position="60"/>
    </location>
</feature>
<dbReference type="EMBL" id="LMVM01000012">
    <property type="protein sequence ID" value="PAV04769.1"/>
    <property type="molecule type" value="Genomic_DNA"/>
</dbReference>
<protein>
    <submittedName>
        <fullName evidence="2">Uncharacterized protein</fullName>
    </submittedName>
</protein>
<keyword evidence="1" id="KW-1133">Transmembrane helix</keyword>
<evidence type="ECO:0000256" key="1">
    <source>
        <dbReference type="SAM" id="Phobius"/>
    </source>
</evidence>
<keyword evidence="1" id="KW-0472">Membrane</keyword>
<evidence type="ECO:0000313" key="2">
    <source>
        <dbReference type="EMBL" id="PAV04769.1"/>
    </source>
</evidence>
<organism evidence="2 3">
    <name type="scientific">Methanobacterium bryantii</name>
    <dbReference type="NCBI Taxonomy" id="2161"/>
    <lineage>
        <taxon>Archaea</taxon>
        <taxon>Methanobacteriati</taxon>
        <taxon>Methanobacteriota</taxon>
        <taxon>Methanomada group</taxon>
        <taxon>Methanobacteria</taxon>
        <taxon>Methanobacteriales</taxon>
        <taxon>Methanobacteriaceae</taxon>
        <taxon>Methanobacterium</taxon>
    </lineage>
</organism>
<keyword evidence="3" id="KW-1185">Reference proteome</keyword>